<dbReference type="GO" id="GO:0016887">
    <property type="term" value="F:ATP hydrolysis activity"/>
    <property type="evidence" value="ECO:0007669"/>
    <property type="project" value="TreeGrafter"/>
</dbReference>
<feature type="domain" description="CobQ/CobB/MinD/ParA nucleotide binding" evidence="2">
    <location>
        <begin position="241"/>
        <end position="452"/>
    </location>
</feature>
<reference evidence="3 4" key="1">
    <citation type="submission" date="2020-04" db="EMBL/GenBank/DDBJ databases">
        <title>MicrobeNet Type strains.</title>
        <authorList>
            <person name="Nicholson A.C."/>
        </authorList>
    </citation>
    <scope>NUCLEOTIDE SEQUENCE [LARGE SCALE GENOMIC DNA]</scope>
    <source>
        <strain evidence="3 4">ATCC 700731</strain>
    </source>
</reference>
<evidence type="ECO:0000313" key="4">
    <source>
        <dbReference type="Proteomes" id="UP000518188"/>
    </source>
</evidence>
<dbReference type="InterPro" id="IPR050625">
    <property type="entry name" value="ParA/MinD_ATPase"/>
</dbReference>
<dbReference type="PANTHER" id="PTHR43384">
    <property type="entry name" value="SEPTUM SITE-DETERMINING PROTEIN MIND HOMOLOG, CHLOROPLASTIC-RELATED"/>
    <property type="match status" value="1"/>
</dbReference>
<dbReference type="GO" id="GO:0005524">
    <property type="term" value="F:ATP binding"/>
    <property type="evidence" value="ECO:0007669"/>
    <property type="project" value="TreeGrafter"/>
</dbReference>
<feature type="region of interest" description="Disordered" evidence="1">
    <location>
        <begin position="1"/>
        <end position="197"/>
    </location>
</feature>
<comment type="caution">
    <text evidence="3">The sequence shown here is derived from an EMBL/GenBank/DDBJ whole genome shotgun (WGS) entry which is preliminary data.</text>
</comment>
<proteinExistence type="predicted"/>
<accession>A0A7X6RYW6</accession>
<dbReference type="EMBL" id="JAAXPJ010000015">
    <property type="protein sequence ID" value="NKZ15008.1"/>
    <property type="molecule type" value="Genomic_DNA"/>
</dbReference>
<dbReference type="Pfam" id="PF01656">
    <property type="entry name" value="CbiA"/>
    <property type="match status" value="1"/>
</dbReference>
<dbReference type="GO" id="GO:0009898">
    <property type="term" value="C:cytoplasmic side of plasma membrane"/>
    <property type="evidence" value="ECO:0007669"/>
    <property type="project" value="TreeGrafter"/>
</dbReference>
<organism evidence="3 4">
    <name type="scientific">Mycolicibacterium septicum DSM 44393</name>
    <dbReference type="NCBI Taxonomy" id="1341646"/>
    <lineage>
        <taxon>Bacteria</taxon>
        <taxon>Bacillati</taxon>
        <taxon>Actinomycetota</taxon>
        <taxon>Actinomycetes</taxon>
        <taxon>Mycobacteriales</taxon>
        <taxon>Mycobacteriaceae</taxon>
        <taxon>Mycolicibacterium</taxon>
    </lineage>
</organism>
<feature type="compositionally biased region" description="Low complexity" evidence="1">
    <location>
        <begin position="142"/>
        <end position="186"/>
    </location>
</feature>
<protein>
    <recommendedName>
        <fullName evidence="2">CobQ/CobB/MinD/ParA nucleotide binding domain-containing protein</fullName>
    </recommendedName>
</protein>
<dbReference type="SUPFAM" id="SSF52540">
    <property type="entry name" value="P-loop containing nucleoside triphosphate hydrolases"/>
    <property type="match status" value="1"/>
</dbReference>
<evidence type="ECO:0000256" key="1">
    <source>
        <dbReference type="SAM" id="MobiDB-lite"/>
    </source>
</evidence>
<dbReference type="AlphaFoldDB" id="A0A7X6RYW6"/>
<evidence type="ECO:0000313" key="3">
    <source>
        <dbReference type="EMBL" id="NKZ15008.1"/>
    </source>
</evidence>
<dbReference type="GO" id="GO:0051782">
    <property type="term" value="P:negative regulation of cell division"/>
    <property type="evidence" value="ECO:0007669"/>
    <property type="project" value="TreeGrafter"/>
</dbReference>
<dbReference type="Proteomes" id="UP000518188">
    <property type="component" value="Unassembled WGS sequence"/>
</dbReference>
<sequence>MSINHENEFLEQLGGYDEPTSINIQRPVVEPQQYSPPPTQTGNGAHSAVTEDTGAAGNESREPRPTAPQHSLGPDVPGRDARDDGSDTGPIAVPRPESVHRAPPPPAVGVLDTGVAPASPRPPRRASEAPVQFPQGGYQPHAQAHYPQYGQAAPQAPAWQAAPVPTAAQNPAPASAAVVARSQRSANDLHRARKRPSKRGWRKWLYKASFETINVGESRDEIEVRLLTTAIKAPLSGPHSIVVTGGKGGCGKTVVTSAVATVFAQIRKKDPVLAADADPAQAANLPDRIAPEASSTFADVLAEQEIRRNSELRNYTGQNLETGLDVLAGPARVGGHTDLDAATYTNAHVRLQKLYNLLFTDTGVDFRHQVMKAVLDGADSLIMVASAIPDGLAGANIALEWLEAAGYKHLEPSMVIVINHIRAFDGRKDRKRTLRQVQEMKAEFVKRVPEDRIFELPYDPHIAEAGVLEFELLAPRTRRVLMKIAAATASGFGTAAGGSR</sequence>
<dbReference type="RefSeq" id="WP_049925601.1">
    <property type="nucleotide sequence ID" value="NZ_HG322954.1"/>
</dbReference>
<dbReference type="InterPro" id="IPR027417">
    <property type="entry name" value="P-loop_NTPase"/>
</dbReference>
<gene>
    <name evidence="3" type="ORF">HGA11_28960</name>
</gene>
<dbReference type="PANTHER" id="PTHR43384:SF14">
    <property type="entry name" value="ESX-1 SECRETION-ASSOCIATED PROTEIN ESPI"/>
    <property type="match status" value="1"/>
</dbReference>
<dbReference type="Gene3D" id="3.40.50.300">
    <property type="entry name" value="P-loop containing nucleotide triphosphate hydrolases"/>
    <property type="match status" value="1"/>
</dbReference>
<dbReference type="GO" id="GO:0005829">
    <property type="term" value="C:cytosol"/>
    <property type="evidence" value="ECO:0007669"/>
    <property type="project" value="TreeGrafter"/>
</dbReference>
<dbReference type="InterPro" id="IPR002586">
    <property type="entry name" value="CobQ/CobB/MinD/ParA_Nub-bd_dom"/>
</dbReference>
<name>A0A7X6RYW6_9MYCO</name>
<evidence type="ECO:0000259" key="2">
    <source>
        <dbReference type="Pfam" id="PF01656"/>
    </source>
</evidence>